<accession>T1AP27</accession>
<proteinExistence type="predicted"/>
<reference evidence="1" key="1">
    <citation type="submission" date="2013-08" db="EMBL/GenBank/DDBJ databases">
        <authorList>
            <person name="Mendez C."/>
            <person name="Richter M."/>
            <person name="Ferrer M."/>
            <person name="Sanchez J."/>
        </authorList>
    </citation>
    <scope>NUCLEOTIDE SEQUENCE</scope>
</reference>
<dbReference type="Gene3D" id="3.40.50.150">
    <property type="entry name" value="Vaccinia Virus protein VP39"/>
    <property type="match status" value="1"/>
</dbReference>
<dbReference type="GO" id="GO:0032259">
    <property type="term" value="P:methylation"/>
    <property type="evidence" value="ECO:0007669"/>
    <property type="project" value="UniProtKB-KW"/>
</dbReference>
<evidence type="ECO:0000313" key="1">
    <source>
        <dbReference type="EMBL" id="EQD58248.1"/>
    </source>
</evidence>
<keyword evidence="1" id="KW-0808">Transferase</keyword>
<reference evidence="1" key="2">
    <citation type="journal article" date="2014" name="ISME J.">
        <title>Microbial stratification in low pH oxic and suboxic macroscopic growths along an acid mine drainage.</title>
        <authorList>
            <person name="Mendez-Garcia C."/>
            <person name="Mesa V."/>
            <person name="Sprenger R.R."/>
            <person name="Richter M."/>
            <person name="Diez M.S."/>
            <person name="Solano J."/>
            <person name="Bargiela R."/>
            <person name="Golyshina O.V."/>
            <person name="Manteca A."/>
            <person name="Ramos J.L."/>
            <person name="Gallego J.R."/>
            <person name="Llorente I."/>
            <person name="Martins Dos Santos V.A."/>
            <person name="Jensen O.N."/>
            <person name="Pelaez A.I."/>
            <person name="Sanchez J."/>
            <person name="Ferrer M."/>
        </authorList>
    </citation>
    <scope>NUCLEOTIDE SEQUENCE</scope>
</reference>
<dbReference type="AlphaFoldDB" id="T1AP27"/>
<feature type="non-terminal residue" evidence="1">
    <location>
        <position position="1"/>
    </location>
</feature>
<dbReference type="GO" id="GO:0008168">
    <property type="term" value="F:methyltransferase activity"/>
    <property type="evidence" value="ECO:0007669"/>
    <property type="project" value="UniProtKB-KW"/>
</dbReference>
<sequence>GDENVHRVRALLDEVFGEANVVSEIVIQKTYGFSTDAISNVSDYVLWYAKRRDSLKARPIYREKPFELGKGNATWLLLSDYTYRGVSAAERSGDASIPSGAKPYNPDNLLSQGRASDPQPFTYRGVSLDPYSKSSHWKPNYPVGMQRLLRAERIHVAENSFRYRRFHADFAVLPYANIWTDTGTGNFTDEKIYVV</sequence>
<comment type="caution">
    <text evidence="1">The sequence shown here is derived from an EMBL/GenBank/DDBJ whole genome shotgun (WGS) entry which is preliminary data.</text>
</comment>
<gene>
    <name evidence="1" type="ORF">B1A_10875</name>
</gene>
<dbReference type="InterPro" id="IPR029063">
    <property type="entry name" value="SAM-dependent_MTases_sf"/>
</dbReference>
<organism evidence="1">
    <name type="scientific">mine drainage metagenome</name>
    <dbReference type="NCBI Taxonomy" id="410659"/>
    <lineage>
        <taxon>unclassified sequences</taxon>
        <taxon>metagenomes</taxon>
        <taxon>ecological metagenomes</taxon>
    </lineage>
</organism>
<dbReference type="EMBL" id="AUZX01007754">
    <property type="protein sequence ID" value="EQD58248.1"/>
    <property type="molecule type" value="Genomic_DNA"/>
</dbReference>
<keyword evidence="1" id="KW-0489">Methyltransferase</keyword>
<dbReference type="SUPFAM" id="SSF53335">
    <property type="entry name" value="S-adenosyl-L-methionine-dependent methyltransferases"/>
    <property type="match status" value="1"/>
</dbReference>
<name>T1AP27_9ZZZZ</name>
<feature type="non-terminal residue" evidence="1">
    <location>
        <position position="195"/>
    </location>
</feature>
<protein>
    <submittedName>
        <fullName evidence="1">DNA methylase N-4/N-6 domain protein</fullName>
    </submittedName>
</protein>